<name>A0A951PGR7_9CYAN</name>
<comment type="caution">
    <text evidence="2">The sequence shown here is derived from an EMBL/GenBank/DDBJ whole genome shotgun (WGS) entry which is preliminary data.</text>
</comment>
<dbReference type="Proteomes" id="UP000707356">
    <property type="component" value="Unassembled WGS sequence"/>
</dbReference>
<keyword evidence="1" id="KW-0472">Membrane</keyword>
<gene>
    <name evidence="2" type="ORF">KME07_24830</name>
</gene>
<protein>
    <recommendedName>
        <fullName evidence="4">DUF4175 domain-containing protein</fullName>
    </recommendedName>
</protein>
<reference evidence="2" key="2">
    <citation type="journal article" date="2022" name="Microbiol. Resour. Announc.">
        <title>Metagenome Sequencing to Explore Phylogenomics of Terrestrial Cyanobacteria.</title>
        <authorList>
            <person name="Ward R.D."/>
            <person name="Stajich J.E."/>
            <person name="Johansen J.R."/>
            <person name="Huntemann M."/>
            <person name="Clum A."/>
            <person name="Foster B."/>
            <person name="Foster B."/>
            <person name="Roux S."/>
            <person name="Palaniappan K."/>
            <person name="Varghese N."/>
            <person name="Mukherjee S."/>
            <person name="Reddy T.B.K."/>
            <person name="Daum C."/>
            <person name="Copeland A."/>
            <person name="Chen I.A."/>
            <person name="Ivanova N.N."/>
            <person name="Kyrpides N.C."/>
            <person name="Shapiro N."/>
            <person name="Eloe-Fadrosh E.A."/>
            <person name="Pietrasiak N."/>
        </authorList>
    </citation>
    <scope>NUCLEOTIDE SEQUENCE</scope>
    <source>
        <strain evidence="2">GSE-TBD4-15B</strain>
    </source>
</reference>
<accession>A0A951PGR7</accession>
<reference evidence="2" key="1">
    <citation type="submission" date="2021-05" db="EMBL/GenBank/DDBJ databases">
        <authorList>
            <person name="Pietrasiak N."/>
            <person name="Ward R."/>
            <person name="Stajich J.E."/>
            <person name="Kurbessoian T."/>
        </authorList>
    </citation>
    <scope>NUCLEOTIDE SEQUENCE</scope>
    <source>
        <strain evidence="2">GSE-TBD4-15B</strain>
    </source>
</reference>
<organism evidence="2 3">
    <name type="scientific">Pegethrix bostrychoides GSE-TBD4-15B</name>
    <dbReference type="NCBI Taxonomy" id="2839662"/>
    <lineage>
        <taxon>Bacteria</taxon>
        <taxon>Bacillati</taxon>
        <taxon>Cyanobacteriota</taxon>
        <taxon>Cyanophyceae</taxon>
        <taxon>Oculatellales</taxon>
        <taxon>Oculatellaceae</taxon>
        <taxon>Pegethrix</taxon>
    </lineage>
</organism>
<evidence type="ECO:0000313" key="3">
    <source>
        <dbReference type="Proteomes" id="UP000707356"/>
    </source>
</evidence>
<keyword evidence="1" id="KW-0812">Transmembrane</keyword>
<sequence length="60" mass="6511">MGRSLRPTTQLFLLTLAVTILVWTLRGFGILTFLPGGVIWLLILLSVGTGVVNGLMGTRR</sequence>
<evidence type="ECO:0000313" key="2">
    <source>
        <dbReference type="EMBL" id="MBW4468663.1"/>
    </source>
</evidence>
<dbReference type="AlphaFoldDB" id="A0A951PGR7"/>
<dbReference type="EMBL" id="JAHHHV010000091">
    <property type="protein sequence ID" value="MBW4468663.1"/>
    <property type="molecule type" value="Genomic_DNA"/>
</dbReference>
<feature type="transmembrane region" description="Helical" evidence="1">
    <location>
        <begin position="37"/>
        <end position="56"/>
    </location>
</feature>
<evidence type="ECO:0000256" key="1">
    <source>
        <dbReference type="SAM" id="Phobius"/>
    </source>
</evidence>
<keyword evidence="1" id="KW-1133">Transmembrane helix</keyword>
<proteinExistence type="predicted"/>
<evidence type="ECO:0008006" key="4">
    <source>
        <dbReference type="Google" id="ProtNLM"/>
    </source>
</evidence>